<dbReference type="EMBL" id="BARS01022370">
    <property type="protein sequence ID" value="GAG13402.1"/>
    <property type="molecule type" value="Genomic_DNA"/>
</dbReference>
<gene>
    <name evidence="1" type="ORF">S01H1_35778</name>
</gene>
<organism evidence="1">
    <name type="scientific">marine sediment metagenome</name>
    <dbReference type="NCBI Taxonomy" id="412755"/>
    <lineage>
        <taxon>unclassified sequences</taxon>
        <taxon>metagenomes</taxon>
        <taxon>ecological metagenomes</taxon>
    </lineage>
</organism>
<name>X0VQG8_9ZZZZ</name>
<proteinExistence type="predicted"/>
<accession>X0VQG8</accession>
<sequence length="116" mass="13838">MIEYKVYEEFGSGSFEQTTYREYNLTKCVVETNTEGYDEEDENIEVVSEKDFEENITTVKYLVGERIEKLNGKIKNNKVVISLSDDNQRELEKAKKHLDKNNKELRFMKKWQKNNK</sequence>
<evidence type="ECO:0000313" key="1">
    <source>
        <dbReference type="EMBL" id="GAG13402.1"/>
    </source>
</evidence>
<protein>
    <submittedName>
        <fullName evidence="1">Uncharacterized protein</fullName>
    </submittedName>
</protein>
<reference evidence="1" key="1">
    <citation type="journal article" date="2014" name="Front. Microbiol.">
        <title>High frequency of phylogenetically diverse reductive dehalogenase-homologous genes in deep subseafloor sedimentary metagenomes.</title>
        <authorList>
            <person name="Kawai M."/>
            <person name="Futagami T."/>
            <person name="Toyoda A."/>
            <person name="Takaki Y."/>
            <person name="Nishi S."/>
            <person name="Hori S."/>
            <person name="Arai W."/>
            <person name="Tsubouchi T."/>
            <person name="Morono Y."/>
            <person name="Uchiyama I."/>
            <person name="Ito T."/>
            <person name="Fujiyama A."/>
            <person name="Inagaki F."/>
            <person name="Takami H."/>
        </authorList>
    </citation>
    <scope>NUCLEOTIDE SEQUENCE</scope>
    <source>
        <strain evidence="1">Expedition CK06-06</strain>
    </source>
</reference>
<dbReference type="AlphaFoldDB" id="X0VQG8"/>
<comment type="caution">
    <text evidence="1">The sequence shown here is derived from an EMBL/GenBank/DDBJ whole genome shotgun (WGS) entry which is preliminary data.</text>
</comment>